<accession>A0AAW4XUG1</accession>
<gene>
    <name evidence="2" type="ORF">LPW39_05905</name>
</gene>
<dbReference type="EMBL" id="JAJNCT010000005">
    <property type="protein sequence ID" value="MCD2164668.1"/>
    <property type="molecule type" value="Genomic_DNA"/>
</dbReference>
<evidence type="ECO:0000256" key="1">
    <source>
        <dbReference type="SAM" id="Phobius"/>
    </source>
</evidence>
<organism evidence="2 3">
    <name type="scientific">Comamonas koreensis</name>
    <dbReference type="NCBI Taxonomy" id="160825"/>
    <lineage>
        <taxon>Bacteria</taxon>
        <taxon>Pseudomonadati</taxon>
        <taxon>Pseudomonadota</taxon>
        <taxon>Betaproteobacteria</taxon>
        <taxon>Burkholderiales</taxon>
        <taxon>Comamonadaceae</taxon>
        <taxon>Comamonas</taxon>
    </lineage>
</organism>
<dbReference type="Proteomes" id="UP001199260">
    <property type="component" value="Unassembled WGS sequence"/>
</dbReference>
<reference evidence="2 3" key="1">
    <citation type="submission" date="2021-11" db="EMBL/GenBank/DDBJ databases">
        <title>Genome sequence.</title>
        <authorList>
            <person name="Sun Q."/>
        </authorList>
    </citation>
    <scope>NUCLEOTIDE SEQUENCE [LARGE SCALE GENOMIC DNA]</scope>
    <source>
        <strain evidence="2 3">KCTC 12005</strain>
    </source>
</reference>
<dbReference type="InterPro" id="IPR025140">
    <property type="entry name" value="Holin_2-3"/>
</dbReference>
<keyword evidence="3" id="KW-1185">Reference proteome</keyword>
<dbReference type="Pfam" id="PF13272">
    <property type="entry name" value="Holin_2-3"/>
    <property type="match status" value="1"/>
</dbReference>
<name>A0AAW4XUG1_9BURK</name>
<comment type="caution">
    <text evidence="2">The sequence shown here is derived from an EMBL/GenBank/DDBJ whole genome shotgun (WGS) entry which is preliminary data.</text>
</comment>
<protein>
    <submittedName>
        <fullName evidence="2">Holin</fullName>
    </submittedName>
</protein>
<keyword evidence="1" id="KW-0812">Transmembrane</keyword>
<feature type="transmembrane region" description="Helical" evidence="1">
    <location>
        <begin position="121"/>
        <end position="144"/>
    </location>
</feature>
<feature type="transmembrane region" description="Helical" evidence="1">
    <location>
        <begin position="20"/>
        <end position="37"/>
    </location>
</feature>
<proteinExistence type="predicted"/>
<sequence>MQPQSPADYPKNKLPRLTSWWLFALVLSALVFAISPAQVPVALFKLNLISLAAIAGYWIDRSVFPYARPQLDALRSLDAPPDIEVTEDEAERGVLKTDDGGEVPLQAFIAQACGPADPAPLYFMLGCMIRRAIIIGAAILAVSLGA</sequence>
<dbReference type="AlphaFoldDB" id="A0AAW4XUG1"/>
<keyword evidence="1" id="KW-1133">Transmembrane helix</keyword>
<dbReference type="RefSeq" id="WP_230772149.1">
    <property type="nucleotide sequence ID" value="NZ_JAJNCT010000005.1"/>
</dbReference>
<keyword evidence="1" id="KW-0472">Membrane</keyword>
<evidence type="ECO:0000313" key="2">
    <source>
        <dbReference type="EMBL" id="MCD2164668.1"/>
    </source>
</evidence>
<evidence type="ECO:0000313" key="3">
    <source>
        <dbReference type="Proteomes" id="UP001199260"/>
    </source>
</evidence>